<evidence type="ECO:0000256" key="1">
    <source>
        <dbReference type="ARBA" id="ARBA00010523"/>
    </source>
</evidence>
<evidence type="ECO:0000256" key="2">
    <source>
        <dbReference type="ARBA" id="ARBA00023235"/>
    </source>
</evidence>
<reference evidence="4" key="1">
    <citation type="submission" date="2019-01" db="EMBL/GenBank/DDBJ databases">
        <title>Genomic signatures and co-occurrence patterns of the ultra-small Saccharimodia (Patescibacteria phylum) suggest a symbiotic lifestyle.</title>
        <authorList>
            <person name="Lemos L."/>
            <person name="Medeiros J."/>
            <person name="Andreote F."/>
            <person name="Fernandes G."/>
            <person name="Varani A."/>
            <person name="Oliveira G."/>
            <person name="Pylro V."/>
        </authorList>
    </citation>
    <scope>NUCLEOTIDE SEQUENCE [LARGE SCALE GENOMIC DNA]</scope>
    <source>
        <strain evidence="4">AMD01</strain>
    </source>
</reference>
<dbReference type="EMBL" id="SCKW01000042">
    <property type="protein sequence ID" value="RWZ78037.1"/>
    <property type="molecule type" value="Genomic_DNA"/>
</dbReference>
<dbReference type="AlphaFoldDB" id="A0A4V1J7A8"/>
<proteinExistence type="inferred from homology"/>
<keyword evidence="5" id="KW-1185">Reference proteome</keyword>
<evidence type="ECO:0000313" key="4">
    <source>
        <dbReference type="EMBL" id="RWZ78037.1"/>
    </source>
</evidence>
<dbReference type="Gene3D" id="3.40.50.10490">
    <property type="entry name" value="Glucose-6-phosphate isomerase like protein, domain 1"/>
    <property type="match status" value="2"/>
</dbReference>
<comment type="caution">
    <text evidence="4">The sequence shown here is derived from an EMBL/GenBank/DDBJ whole genome shotgun (WGS) entry which is preliminary data.</text>
</comment>
<dbReference type="GO" id="GO:0004347">
    <property type="term" value="F:glucose-6-phosphate isomerase activity"/>
    <property type="evidence" value="ECO:0007669"/>
    <property type="project" value="InterPro"/>
</dbReference>
<dbReference type="Pfam" id="PF10432">
    <property type="entry name" value="bact-PGI_C"/>
    <property type="match status" value="1"/>
</dbReference>
<evidence type="ECO:0000313" key="5">
    <source>
        <dbReference type="Proteomes" id="UP000289269"/>
    </source>
</evidence>
<organism evidence="4 5">
    <name type="scientific">Candidatus Chaera renei</name>
    <dbReference type="NCBI Taxonomy" id="2506947"/>
    <lineage>
        <taxon>Bacteria</taxon>
        <taxon>Candidatus Saccharimonadota</taxon>
        <taxon>Candidatus Saccharimonadia</taxon>
        <taxon>Candidatus Saccharimonadales</taxon>
        <taxon>Candidatus Saccharimonadaceae</taxon>
        <taxon>Candidatus Chaera</taxon>
    </lineage>
</organism>
<dbReference type="InterPro" id="IPR001347">
    <property type="entry name" value="SIS_dom"/>
</dbReference>
<sequence>MLDDPVWIKHHDPKGALAMAAGQWRQLSFAAEVRGGASVESDWRAKNIVLAGMGGSALAGGLLKAATPPSVPFEAARGYNLPPYISDDSLVIACSYSGNTEETLSAARQAAQRGARLAVIGSGGRLLEAAAEHGHPYVKLEDGLAPRMSVLQTWRALARLLSLYGSLEETAFSGLAGYAEWLKDQAAAWLPSVPPEHNLAKQLALKVAGKTAVIYGGPKTAALAYKWKISFNENAKNLAFFGRQPEVSHNELAGWSSHPVEKPFAVIDLLSPLEDAEILNRFQLTSRLLSGLRPAPISAPLEGNSLTAQLLWGCVLSDMTSVYLALLNGVEPLGVELIEKFKRQL</sequence>
<name>A0A4V1J7A8_9BACT</name>
<evidence type="ECO:0000259" key="3">
    <source>
        <dbReference type="PROSITE" id="PS51464"/>
    </source>
</evidence>
<keyword evidence="2" id="KW-0413">Isomerase</keyword>
<accession>A0A4V1J7A8</accession>
<dbReference type="PROSITE" id="PS51464">
    <property type="entry name" value="SIS"/>
    <property type="match status" value="1"/>
</dbReference>
<dbReference type="Proteomes" id="UP000289269">
    <property type="component" value="Unassembled WGS sequence"/>
</dbReference>
<gene>
    <name evidence="4" type="ORF">EOT04_03220</name>
</gene>
<dbReference type="SUPFAM" id="SSF53697">
    <property type="entry name" value="SIS domain"/>
    <property type="match status" value="1"/>
</dbReference>
<dbReference type="InterPro" id="IPR019490">
    <property type="entry name" value="Glu6P/Mann6P_isomerase_C"/>
</dbReference>
<dbReference type="CDD" id="cd05637">
    <property type="entry name" value="SIS_PGI_PMI_2"/>
    <property type="match status" value="1"/>
</dbReference>
<dbReference type="GO" id="GO:0097367">
    <property type="term" value="F:carbohydrate derivative binding"/>
    <property type="evidence" value="ECO:0007669"/>
    <property type="project" value="InterPro"/>
</dbReference>
<dbReference type="GO" id="GO:0004476">
    <property type="term" value="F:mannose-6-phosphate isomerase activity"/>
    <property type="evidence" value="ECO:0007669"/>
    <property type="project" value="InterPro"/>
</dbReference>
<dbReference type="Pfam" id="PF01380">
    <property type="entry name" value="SIS"/>
    <property type="match status" value="1"/>
</dbReference>
<feature type="domain" description="SIS" evidence="3">
    <location>
        <begin position="38"/>
        <end position="169"/>
    </location>
</feature>
<dbReference type="GO" id="GO:0005975">
    <property type="term" value="P:carbohydrate metabolic process"/>
    <property type="evidence" value="ECO:0007669"/>
    <property type="project" value="InterPro"/>
</dbReference>
<dbReference type="GO" id="GO:1901135">
    <property type="term" value="P:carbohydrate derivative metabolic process"/>
    <property type="evidence" value="ECO:0007669"/>
    <property type="project" value="InterPro"/>
</dbReference>
<dbReference type="InterPro" id="IPR046348">
    <property type="entry name" value="SIS_dom_sf"/>
</dbReference>
<protein>
    <submittedName>
        <fullName evidence="4">SIS domain-containing protein</fullName>
    </submittedName>
</protein>
<comment type="similarity">
    <text evidence="1">Belongs to the PGI/PMI family.</text>
</comment>